<evidence type="ECO:0000256" key="10">
    <source>
        <dbReference type="ARBA" id="ARBA00037238"/>
    </source>
</evidence>
<evidence type="ECO:0000256" key="1">
    <source>
        <dbReference type="ARBA" id="ARBA00004651"/>
    </source>
</evidence>
<feature type="transmembrane region" description="Helical" evidence="11">
    <location>
        <begin position="40"/>
        <end position="61"/>
    </location>
</feature>
<feature type="transmembrane region" description="Helical" evidence="11">
    <location>
        <begin position="133"/>
        <end position="153"/>
    </location>
</feature>
<comment type="function">
    <text evidence="10">Mediates both low-affinity uptake and efflux of sugar across the plasma membrane.</text>
</comment>
<name>A0ABP0TAY1_9BRYO</name>
<dbReference type="Gene3D" id="1.20.1280.290">
    <property type="match status" value="2"/>
</dbReference>
<dbReference type="InterPro" id="IPR004316">
    <property type="entry name" value="SWEET_rpt"/>
</dbReference>
<gene>
    <name evidence="12" type="ORF">CSSPTR1EN2_LOCUS1092</name>
</gene>
<evidence type="ECO:0000313" key="13">
    <source>
        <dbReference type="Proteomes" id="UP001497512"/>
    </source>
</evidence>
<evidence type="ECO:0000256" key="7">
    <source>
        <dbReference type="ARBA" id="ARBA00022737"/>
    </source>
</evidence>
<dbReference type="PANTHER" id="PTHR10791">
    <property type="entry name" value="RAG1-ACTIVATING PROTEIN 1"/>
    <property type="match status" value="1"/>
</dbReference>
<dbReference type="PANTHER" id="PTHR10791:SF30">
    <property type="entry name" value="SUGAR TRANSPORTER SWEET1"/>
    <property type="match status" value="1"/>
</dbReference>
<keyword evidence="7" id="KW-0677">Repeat</keyword>
<evidence type="ECO:0000256" key="11">
    <source>
        <dbReference type="RuleBase" id="RU910715"/>
    </source>
</evidence>
<keyword evidence="13" id="KW-1185">Reference proteome</keyword>
<evidence type="ECO:0000256" key="8">
    <source>
        <dbReference type="ARBA" id="ARBA00022989"/>
    </source>
</evidence>
<organism evidence="12 13">
    <name type="scientific">Sphagnum troendelagicum</name>
    <dbReference type="NCBI Taxonomy" id="128251"/>
    <lineage>
        <taxon>Eukaryota</taxon>
        <taxon>Viridiplantae</taxon>
        <taxon>Streptophyta</taxon>
        <taxon>Embryophyta</taxon>
        <taxon>Bryophyta</taxon>
        <taxon>Sphagnophytina</taxon>
        <taxon>Sphagnopsida</taxon>
        <taxon>Sphagnales</taxon>
        <taxon>Sphagnaceae</taxon>
        <taxon>Sphagnum</taxon>
    </lineage>
</organism>
<feature type="transmembrane region" description="Helical" evidence="11">
    <location>
        <begin position="102"/>
        <end position="121"/>
    </location>
</feature>
<feature type="transmembrane region" description="Helical" evidence="11">
    <location>
        <begin position="165"/>
        <end position="186"/>
    </location>
</feature>
<keyword evidence="5 11" id="KW-0762">Sugar transport</keyword>
<feature type="transmembrane region" description="Helical" evidence="11">
    <location>
        <begin position="192"/>
        <end position="213"/>
    </location>
</feature>
<evidence type="ECO:0000256" key="4">
    <source>
        <dbReference type="ARBA" id="ARBA00022475"/>
    </source>
</evidence>
<accession>A0ABP0TAY1</accession>
<evidence type="ECO:0000256" key="9">
    <source>
        <dbReference type="ARBA" id="ARBA00023136"/>
    </source>
</evidence>
<evidence type="ECO:0000313" key="12">
    <source>
        <dbReference type="EMBL" id="CAK9190841.1"/>
    </source>
</evidence>
<dbReference type="InterPro" id="IPR047664">
    <property type="entry name" value="SWEET"/>
</dbReference>
<proteinExistence type="inferred from homology"/>
<feature type="transmembrane region" description="Helical" evidence="11">
    <location>
        <begin position="6"/>
        <end position="28"/>
    </location>
</feature>
<keyword evidence="6 11" id="KW-0812">Transmembrane</keyword>
<dbReference type="EMBL" id="OZ019893">
    <property type="protein sequence ID" value="CAK9190841.1"/>
    <property type="molecule type" value="Genomic_DNA"/>
</dbReference>
<evidence type="ECO:0000256" key="2">
    <source>
        <dbReference type="ARBA" id="ARBA00007809"/>
    </source>
</evidence>
<dbReference type="Proteomes" id="UP001497512">
    <property type="component" value="Chromosome 1"/>
</dbReference>
<comment type="function">
    <text evidence="11">Mediates both low-affinity uptake and efflux of sugar across the membrane.</text>
</comment>
<comment type="similarity">
    <text evidence="2 11">Belongs to the SWEET sugar transporter family.</text>
</comment>
<comment type="subcellular location">
    <subcellularLocation>
        <location evidence="1 11">Cell membrane</location>
        <topology evidence="1 11">Multi-pass membrane protein</topology>
    </subcellularLocation>
</comment>
<keyword evidence="4" id="KW-1003">Cell membrane</keyword>
<keyword evidence="3 11" id="KW-0813">Transport</keyword>
<keyword evidence="8 11" id="KW-1133">Transmembrane helix</keyword>
<sequence length="294" mass="32327">MTSGTDIALTVLGIIGNITSMGLFISPMPTFYEICKKKTTGLYSGLPYVATLLNCMLWTFYGSPVVASLVFVISINGAGLVLEAIYVAIHLLFGTSQSRKRMLGLLIVISIFYVVMVLVILEVVSKKHDRKLVVGSICVIIGVFMYAAPLAVMKEVITSQSVESMPFLLSFACFCNGFIWTAYGGIKNDKFIYIPNGLGTFLTIIQLTLWCFYNKKGGKQDQCPQPPPSVQHALDMDKMENSSKVDQATTPSLMTISPQLDCQPCNDHKIDFQIPHGQNSTALMALTFTKDDEM</sequence>
<dbReference type="Pfam" id="PF03083">
    <property type="entry name" value="MtN3_slv"/>
    <property type="match status" value="2"/>
</dbReference>
<evidence type="ECO:0000256" key="5">
    <source>
        <dbReference type="ARBA" id="ARBA00022597"/>
    </source>
</evidence>
<reference evidence="12 13" key="1">
    <citation type="submission" date="2024-02" db="EMBL/GenBank/DDBJ databases">
        <authorList>
            <consortium name="ELIXIR-Norway"/>
            <consortium name="Elixir Norway"/>
        </authorList>
    </citation>
    <scope>NUCLEOTIDE SEQUENCE [LARGE SCALE GENOMIC DNA]</scope>
</reference>
<evidence type="ECO:0000256" key="3">
    <source>
        <dbReference type="ARBA" id="ARBA00022448"/>
    </source>
</evidence>
<feature type="transmembrane region" description="Helical" evidence="11">
    <location>
        <begin position="67"/>
        <end position="93"/>
    </location>
</feature>
<keyword evidence="9 11" id="KW-0472">Membrane</keyword>
<evidence type="ECO:0000256" key="6">
    <source>
        <dbReference type="ARBA" id="ARBA00022692"/>
    </source>
</evidence>
<protein>
    <recommendedName>
        <fullName evidence="11">Bidirectional sugar transporter SWEET</fullName>
    </recommendedName>
</protein>